<sequence>MDFPLYLSSTEWRAEQAQWRLTGSDFWSTPAEFLVVQDDSQPLPVLQEVPVDMSNLRTCVSNCLKNHQSCNTLDDTSFPMDFRLVDVEKGCILSVLSATPPEYVALSYIWGEAENTDWSTKSNIAERLKSLDTSIMPATLRDAMIVCEKLGERYIWIDRLCILQDNEVDKSSQVQAMASIYSAAKFVIIDASGRSMNDGIVGASRPRKSQISERLCGLVINVQLPPLWDVVGPSCWNSRGWTYQEALLSKRKVFYTESQIFYECAVHIDHEEMLSYDSFNHALHDKVRYPTTTTSLCYNASKDCSARLRQTKLIGYKSENSWGAYSRHLPRYRQRTLRHASDLVKAFLGILDALYPVGKSYGGLPLLDLDMALLWQHWKDPYIRKRPLDAAPTIRDDTPTLFPSWSWASVPHAIPDYDDPEVSFCGPLCRWFQPNDSHERLQLIVAANNTPQMWLRNRITSDTARGVLAKAICSSMIESPVCPEATLWCGESSAALAEELPSRWPSYDAFWLDVYGQKNSIQLSCESLMDEVHGKIRAGVLVARTQAAAVMIRKVELENNYRWSRQKDHFRIENMLGDSIGTIKHQSNHQISSGLLDGIGVFTTIALSVSAEEVSSDQNPQKDDSRFPHEEKDNDRLEQKVWVNTMVIRRHVGYSYRIGLARIDLDRWLDLTRTFETVVLA</sequence>
<dbReference type="Proteomes" id="UP001408356">
    <property type="component" value="Unassembled WGS sequence"/>
</dbReference>
<accession>A0ABR2V8Q0</accession>
<name>A0ABR2V8Q0_9PEZI</name>
<keyword evidence="4" id="KW-1185">Reference proteome</keyword>
<evidence type="ECO:0000313" key="3">
    <source>
        <dbReference type="EMBL" id="KAK9423292.1"/>
    </source>
</evidence>
<evidence type="ECO:0000256" key="1">
    <source>
        <dbReference type="SAM" id="MobiDB-lite"/>
    </source>
</evidence>
<dbReference type="InterPro" id="IPR010730">
    <property type="entry name" value="HET"/>
</dbReference>
<reference evidence="3 4" key="1">
    <citation type="journal article" date="2024" name="J. Plant Pathol.">
        <title>Sequence and assembly of the genome of Seiridium unicorne, isolate CBS 538.82, causal agent of cypress canker disease.</title>
        <authorList>
            <person name="Scali E."/>
            <person name="Rocca G.D."/>
            <person name="Danti R."/>
            <person name="Garbelotto M."/>
            <person name="Barberini S."/>
            <person name="Baroncelli R."/>
            <person name="Emiliani G."/>
        </authorList>
    </citation>
    <scope>NUCLEOTIDE SEQUENCE [LARGE SCALE GENOMIC DNA]</scope>
    <source>
        <strain evidence="3 4">BM-138-508</strain>
    </source>
</reference>
<gene>
    <name evidence="3" type="ORF">SUNI508_04186</name>
</gene>
<feature type="domain" description="Heterokaryon incompatibility" evidence="2">
    <location>
        <begin position="103"/>
        <end position="245"/>
    </location>
</feature>
<feature type="region of interest" description="Disordered" evidence="1">
    <location>
        <begin position="613"/>
        <end position="633"/>
    </location>
</feature>
<evidence type="ECO:0000313" key="4">
    <source>
        <dbReference type="Proteomes" id="UP001408356"/>
    </source>
</evidence>
<protein>
    <submittedName>
        <fullName evidence="3">Heterokaryon incompatibility domain-containing protein</fullName>
    </submittedName>
</protein>
<proteinExistence type="predicted"/>
<organism evidence="3 4">
    <name type="scientific">Seiridium unicorne</name>
    <dbReference type="NCBI Taxonomy" id="138068"/>
    <lineage>
        <taxon>Eukaryota</taxon>
        <taxon>Fungi</taxon>
        <taxon>Dikarya</taxon>
        <taxon>Ascomycota</taxon>
        <taxon>Pezizomycotina</taxon>
        <taxon>Sordariomycetes</taxon>
        <taxon>Xylariomycetidae</taxon>
        <taxon>Amphisphaeriales</taxon>
        <taxon>Sporocadaceae</taxon>
        <taxon>Seiridium</taxon>
    </lineage>
</organism>
<comment type="caution">
    <text evidence="3">The sequence shown here is derived from an EMBL/GenBank/DDBJ whole genome shotgun (WGS) entry which is preliminary data.</text>
</comment>
<dbReference type="Pfam" id="PF06985">
    <property type="entry name" value="HET"/>
    <property type="match status" value="1"/>
</dbReference>
<evidence type="ECO:0000259" key="2">
    <source>
        <dbReference type="Pfam" id="PF06985"/>
    </source>
</evidence>
<feature type="compositionally biased region" description="Basic and acidic residues" evidence="1">
    <location>
        <begin position="620"/>
        <end position="633"/>
    </location>
</feature>
<dbReference type="PANTHER" id="PTHR33112:SF1">
    <property type="entry name" value="HETEROKARYON INCOMPATIBILITY DOMAIN-CONTAINING PROTEIN"/>
    <property type="match status" value="1"/>
</dbReference>
<dbReference type="PANTHER" id="PTHR33112">
    <property type="entry name" value="DOMAIN PROTEIN, PUTATIVE-RELATED"/>
    <property type="match status" value="1"/>
</dbReference>
<dbReference type="EMBL" id="JARVKF010000079">
    <property type="protein sequence ID" value="KAK9423292.1"/>
    <property type="molecule type" value="Genomic_DNA"/>
</dbReference>